<accession>A0A1B6MHQ0</accession>
<dbReference type="AlphaFoldDB" id="A0A1B6MHQ0"/>
<name>A0A1B6MHQ0_9HEMI</name>
<evidence type="ECO:0000256" key="1">
    <source>
        <dbReference type="SAM" id="Phobius"/>
    </source>
</evidence>
<protein>
    <submittedName>
        <fullName evidence="2">Uncharacterized protein</fullName>
    </submittedName>
</protein>
<proteinExistence type="predicted"/>
<organism evidence="2">
    <name type="scientific">Graphocephala atropunctata</name>
    <dbReference type="NCBI Taxonomy" id="36148"/>
    <lineage>
        <taxon>Eukaryota</taxon>
        <taxon>Metazoa</taxon>
        <taxon>Ecdysozoa</taxon>
        <taxon>Arthropoda</taxon>
        <taxon>Hexapoda</taxon>
        <taxon>Insecta</taxon>
        <taxon>Pterygota</taxon>
        <taxon>Neoptera</taxon>
        <taxon>Paraneoptera</taxon>
        <taxon>Hemiptera</taxon>
        <taxon>Auchenorrhyncha</taxon>
        <taxon>Membracoidea</taxon>
        <taxon>Cicadellidae</taxon>
        <taxon>Cicadellinae</taxon>
        <taxon>Cicadellini</taxon>
        <taxon>Graphocephala</taxon>
    </lineage>
</organism>
<gene>
    <name evidence="2" type="ORF">g.23705</name>
</gene>
<dbReference type="EMBL" id="GEBQ01004510">
    <property type="protein sequence ID" value="JAT35467.1"/>
    <property type="molecule type" value="Transcribed_RNA"/>
</dbReference>
<keyword evidence="1" id="KW-0472">Membrane</keyword>
<keyword evidence="1" id="KW-1133">Transmembrane helix</keyword>
<keyword evidence="1" id="KW-0812">Transmembrane</keyword>
<feature type="non-terminal residue" evidence="2">
    <location>
        <position position="1"/>
    </location>
</feature>
<sequence length="109" mass="11825">WCSASPSYRDDSIAGLSLAHTTKLGFIAAGAAVILLLISSTVIVLTVFYSRHHAAYYYTHEEKRGPEHDSIFENHGAVIDDGLKPKKVSIATIDEITKDPDLQILANGS</sequence>
<reference evidence="2" key="1">
    <citation type="submission" date="2015-11" db="EMBL/GenBank/DDBJ databases">
        <title>De novo transcriptome assembly of four potential Pierce s Disease insect vectors from Arizona vineyards.</title>
        <authorList>
            <person name="Tassone E.E."/>
        </authorList>
    </citation>
    <scope>NUCLEOTIDE SEQUENCE</scope>
</reference>
<feature type="transmembrane region" description="Helical" evidence="1">
    <location>
        <begin position="26"/>
        <end position="49"/>
    </location>
</feature>
<evidence type="ECO:0000313" key="2">
    <source>
        <dbReference type="EMBL" id="JAT35467.1"/>
    </source>
</evidence>